<dbReference type="Pfam" id="PF00534">
    <property type="entry name" value="Glycos_transf_1"/>
    <property type="match status" value="1"/>
</dbReference>
<dbReference type="EMBL" id="SPQC01000006">
    <property type="protein sequence ID" value="TFU23650.1"/>
    <property type="molecule type" value="Genomic_DNA"/>
</dbReference>
<proteinExistence type="predicted"/>
<dbReference type="AlphaFoldDB" id="A0A4Y9F5G0"/>
<evidence type="ECO:0000259" key="2">
    <source>
        <dbReference type="Pfam" id="PF00534"/>
    </source>
</evidence>
<reference evidence="3 4" key="1">
    <citation type="submission" date="2019-03" db="EMBL/GenBank/DDBJ databases">
        <title>Diversity of the mouse oral microbiome.</title>
        <authorList>
            <person name="Joseph S."/>
            <person name="Aduse-Opoku J."/>
            <person name="Curtis M."/>
            <person name="Wade W."/>
            <person name="Hashim A."/>
        </authorList>
    </citation>
    <scope>NUCLEOTIDE SEQUENCE [LARGE SCALE GENOMIC DNA]</scope>
    <source>
        <strain evidence="4">irhom_31</strain>
    </source>
</reference>
<keyword evidence="1 3" id="KW-0808">Transferase</keyword>
<dbReference type="GO" id="GO:0016757">
    <property type="term" value="F:glycosyltransferase activity"/>
    <property type="evidence" value="ECO:0007669"/>
    <property type="project" value="InterPro"/>
</dbReference>
<dbReference type="PANTHER" id="PTHR46401">
    <property type="entry name" value="GLYCOSYLTRANSFERASE WBBK-RELATED"/>
    <property type="match status" value="1"/>
</dbReference>
<dbReference type="SUPFAM" id="SSF53756">
    <property type="entry name" value="UDP-Glycosyltransferase/glycogen phosphorylase"/>
    <property type="match status" value="1"/>
</dbReference>
<organism evidence="3 4">
    <name type="scientific">Rothia nasimurium</name>
    <dbReference type="NCBI Taxonomy" id="85336"/>
    <lineage>
        <taxon>Bacteria</taxon>
        <taxon>Bacillati</taxon>
        <taxon>Actinomycetota</taxon>
        <taxon>Actinomycetes</taxon>
        <taxon>Micrococcales</taxon>
        <taxon>Micrococcaceae</taxon>
        <taxon>Rothia</taxon>
    </lineage>
</organism>
<sequence>MPLALAELGQLELFVTDYYEGVGLSLPTLGHRKSKGIAPSLVRQSHRAFLAQMPYEVKRRIDRSTDFPTFFVERQLGKTIAHAARKNSTADLLLYSGSAKWAFEGPSTGKKILFQYHPSPEFIVKTLHNIDELAGVRPWQEEAEALNPAMQALHAEEVALADSALCASTFTKQGLIAQGMPAEKIAIAPYGGPEVTRFALSQQDARCNFLFVGQGIARKGLHHLIEAWRRANLQNSTLTVVASRLDPEIEAFAEGLDNFELKGRVDDEELKQLMQQADTFVLPSLVEGFGLVLSEALAQGCRLIASSNTGLVDMQLPETIGTVVTAGSVDSLVEALQEAEHTYNPARPYMELAFEEVERLSWKNFRSKVQEATLTTSERENKN</sequence>
<dbReference type="PANTHER" id="PTHR46401:SF2">
    <property type="entry name" value="GLYCOSYLTRANSFERASE WBBK-RELATED"/>
    <property type="match status" value="1"/>
</dbReference>
<evidence type="ECO:0000313" key="3">
    <source>
        <dbReference type="EMBL" id="TFU23650.1"/>
    </source>
</evidence>
<dbReference type="OrthoDB" id="9801609at2"/>
<dbReference type="Proteomes" id="UP000297951">
    <property type="component" value="Unassembled WGS sequence"/>
</dbReference>
<evidence type="ECO:0000256" key="1">
    <source>
        <dbReference type="ARBA" id="ARBA00022679"/>
    </source>
</evidence>
<gene>
    <name evidence="3" type="ORF">E4U03_02810</name>
</gene>
<dbReference type="GO" id="GO:0009103">
    <property type="term" value="P:lipopolysaccharide biosynthetic process"/>
    <property type="evidence" value="ECO:0007669"/>
    <property type="project" value="TreeGrafter"/>
</dbReference>
<accession>A0A4Y9F5G0</accession>
<comment type="caution">
    <text evidence="3">The sequence shown here is derived from an EMBL/GenBank/DDBJ whole genome shotgun (WGS) entry which is preliminary data.</text>
</comment>
<feature type="domain" description="Glycosyl transferase family 1" evidence="2">
    <location>
        <begin position="208"/>
        <end position="343"/>
    </location>
</feature>
<evidence type="ECO:0000313" key="4">
    <source>
        <dbReference type="Proteomes" id="UP000297951"/>
    </source>
</evidence>
<dbReference type="CDD" id="cd03801">
    <property type="entry name" value="GT4_PimA-like"/>
    <property type="match status" value="1"/>
</dbReference>
<dbReference type="Gene3D" id="3.40.50.2000">
    <property type="entry name" value="Glycogen Phosphorylase B"/>
    <property type="match status" value="2"/>
</dbReference>
<protein>
    <submittedName>
        <fullName evidence="3">Glycosyltransferase</fullName>
    </submittedName>
</protein>
<dbReference type="InterPro" id="IPR001296">
    <property type="entry name" value="Glyco_trans_1"/>
</dbReference>
<name>A0A4Y9F5G0_9MICC</name>